<evidence type="ECO:0000313" key="3">
    <source>
        <dbReference type="EMBL" id="CAF1030551.1"/>
    </source>
</evidence>
<protein>
    <recommendedName>
        <fullName evidence="2">Protein THEM6</fullName>
    </recommendedName>
</protein>
<comment type="similarity">
    <text evidence="1">Belongs to the THEM6 family.</text>
</comment>
<reference evidence="3" key="1">
    <citation type="submission" date="2021-02" db="EMBL/GenBank/DDBJ databases">
        <authorList>
            <person name="Nowell W R."/>
        </authorList>
    </citation>
    <scope>NUCLEOTIDE SEQUENCE</scope>
</reference>
<dbReference type="Pfam" id="PF13279">
    <property type="entry name" value="4HBT_2"/>
    <property type="match status" value="1"/>
</dbReference>
<dbReference type="InterPro" id="IPR051490">
    <property type="entry name" value="THEM6_lcsJ_thioesterase"/>
</dbReference>
<gene>
    <name evidence="3" type="ORF">OVA965_LOCUS15965</name>
    <name evidence="4" type="ORF">TMI583_LOCUS15970</name>
</gene>
<dbReference type="Proteomes" id="UP000682733">
    <property type="component" value="Unassembled WGS sequence"/>
</dbReference>
<dbReference type="PANTHER" id="PTHR12475:SF4">
    <property type="entry name" value="PROTEIN THEM6"/>
    <property type="match status" value="1"/>
</dbReference>
<dbReference type="AlphaFoldDB" id="A0A8S2DQP9"/>
<dbReference type="InterPro" id="IPR029069">
    <property type="entry name" value="HotDog_dom_sf"/>
</dbReference>
<sequence>MDVMYFIRTVLLLKSARKQQLLRLKEVRKLVSSDEPVLVVPNQPLDHQSHVRGRCWPIDIDFNLHMNNGRYLREADFGRFKLTLSTGLWFAIVERRKREQSQNINLVLGGIDIKYKRSIGLWETFDIYTRLSYWDDRSFYFEQVFVLDEKQKNKEPKIICCTILSKLTTVGQTRDGEKLSPLMLLKDLGYKTLKIPEHESKHIELFRLNQRAFKPIVNKQGQIVSKL</sequence>
<dbReference type="EMBL" id="CAJNOK010007300">
    <property type="protein sequence ID" value="CAF1030551.1"/>
    <property type="molecule type" value="Genomic_DNA"/>
</dbReference>
<accession>A0A8S2DQP9</accession>
<evidence type="ECO:0000313" key="4">
    <source>
        <dbReference type="EMBL" id="CAF3798708.1"/>
    </source>
</evidence>
<dbReference type="PANTHER" id="PTHR12475">
    <property type="match status" value="1"/>
</dbReference>
<proteinExistence type="inferred from homology"/>
<dbReference type="Proteomes" id="UP000677228">
    <property type="component" value="Unassembled WGS sequence"/>
</dbReference>
<evidence type="ECO:0000256" key="1">
    <source>
        <dbReference type="ARBA" id="ARBA00038228"/>
    </source>
</evidence>
<evidence type="ECO:0000256" key="2">
    <source>
        <dbReference type="ARBA" id="ARBA00041112"/>
    </source>
</evidence>
<dbReference type="SUPFAM" id="SSF54637">
    <property type="entry name" value="Thioesterase/thiol ester dehydrase-isomerase"/>
    <property type="match status" value="1"/>
</dbReference>
<evidence type="ECO:0000313" key="5">
    <source>
        <dbReference type="Proteomes" id="UP000677228"/>
    </source>
</evidence>
<name>A0A8S2DQP9_9BILA</name>
<dbReference type="EMBL" id="CAJOBA010007308">
    <property type="protein sequence ID" value="CAF3798708.1"/>
    <property type="molecule type" value="Genomic_DNA"/>
</dbReference>
<comment type="caution">
    <text evidence="3">The sequence shown here is derived from an EMBL/GenBank/DDBJ whole genome shotgun (WGS) entry which is preliminary data.</text>
</comment>
<dbReference type="CDD" id="cd00586">
    <property type="entry name" value="4HBT"/>
    <property type="match status" value="1"/>
</dbReference>
<dbReference type="Gene3D" id="3.10.129.10">
    <property type="entry name" value="Hotdog Thioesterase"/>
    <property type="match status" value="1"/>
</dbReference>
<organism evidence="3 5">
    <name type="scientific">Didymodactylos carnosus</name>
    <dbReference type="NCBI Taxonomy" id="1234261"/>
    <lineage>
        <taxon>Eukaryota</taxon>
        <taxon>Metazoa</taxon>
        <taxon>Spiralia</taxon>
        <taxon>Gnathifera</taxon>
        <taxon>Rotifera</taxon>
        <taxon>Eurotatoria</taxon>
        <taxon>Bdelloidea</taxon>
        <taxon>Philodinida</taxon>
        <taxon>Philodinidae</taxon>
        <taxon>Didymodactylos</taxon>
    </lineage>
</organism>